<reference evidence="7 8" key="1">
    <citation type="submission" date="2020-03" db="EMBL/GenBank/DDBJ databases">
        <title>Draft genome of Streptomyces sp. ventii, isolated from the Axial Seamount in the Pacific Ocean, and resequencing of the two type strains Streptomyces lonarensis strain NCL 716 and Streptomyces bohaiensis strain 11A07.</title>
        <authorList>
            <person name="Loughran R.M."/>
            <person name="Pfannmuller K.M."/>
            <person name="Wasson B.J."/>
            <person name="Deadmond M.C."/>
            <person name="Paddock B.E."/>
            <person name="Koyack M.J."/>
            <person name="Gallegos D.A."/>
            <person name="Mitchell E.A."/>
            <person name="Ushijima B."/>
            <person name="Saw J.H."/>
            <person name="Mcphail K.L."/>
            <person name="Videau P."/>
        </authorList>
    </citation>
    <scope>NUCLEOTIDE SEQUENCE [LARGE SCALE GENOMIC DNA]</scope>
    <source>
        <strain evidence="8">5675061</strain>
    </source>
</reference>
<dbReference type="Pfam" id="PF01420">
    <property type="entry name" value="Methylase_S"/>
    <property type="match status" value="1"/>
</dbReference>
<comment type="caution">
    <text evidence="7">The sequence shown here is derived from an EMBL/GenBank/DDBJ whole genome shotgun (WGS) entry which is preliminary data.</text>
</comment>
<dbReference type="PRINTS" id="PR00507">
    <property type="entry name" value="N12N6MTFRASE"/>
</dbReference>
<sequence>MSTSENQEASEPGGHDAPPPAEQVVERLWRAYVPFRRGRGTSGDLVSMLTILLLGRFAAEQAASGAAFLAPWRRAVNERGDGPQAVRDLGAALRGAAEHPGFPLRDLRVLGTGLFNGGDAYQDGPWVTAFLSATVQEPTPYAVGLPKVCDRLIDRQQEDGGPSSGEFHPPRAVSRLLAELADPGPGERVLDPACGLGGPLAAVADRIAPRGGLAAATFEAHVSDGGNLPLATLNLALHGVDPPTVTVAGTRPGGSHRAGGTVDRLVCNPPFNQRVPDWMAQGWPFGAPTDSNANFAWLQYAWQRLGADGMAAVIMAPRATWSEGSDAAIRTRMVEAGVVLGVVALPADLFAQTATPVHIWLLAREAERHREGRAPGDVLFIDAGAAGVQVRRRRRVLRGDDVERVAQLFREWRTGASGFRPEPGFSAVVPRDRLLAAGAVLDPRLHVGAPASDEAAHGAEPAGQPPGSLLLSGEKLARSAAEAERQLAHCRRRGPERSAGTWTTLAAAVTGEATGADRAEGSASAPGLLLAGPSGSLVPASRYVDGGAGTVPVVMPKNLADGGFANEHVKHLPGPYAADRLARFLLRAGDVVIARRGELGRCSVVRDAQDGWVCGTGCFLLRPPEGLDPDYVAAYLSSAASRQWLEARSTGGMTMKTVSLKVLEELPITVPDLSSQRQVAGAMRALGEHEELLRGELALARKLREDVLTSALLAR</sequence>
<accession>A0ABX1ALM7</accession>
<proteinExistence type="inferred from homology"/>
<dbReference type="Proteomes" id="UP000746503">
    <property type="component" value="Unassembled WGS sequence"/>
</dbReference>
<dbReference type="EMBL" id="JAAVJB010000057">
    <property type="protein sequence ID" value="NJP66561.1"/>
    <property type="molecule type" value="Genomic_DNA"/>
</dbReference>
<evidence type="ECO:0000313" key="7">
    <source>
        <dbReference type="EMBL" id="NJP66561.1"/>
    </source>
</evidence>
<dbReference type="InterPro" id="IPR029063">
    <property type="entry name" value="SAM-dependent_MTases_sf"/>
</dbReference>
<dbReference type="Pfam" id="PF02384">
    <property type="entry name" value="N6_Mtase"/>
    <property type="match status" value="1"/>
</dbReference>
<dbReference type="InterPro" id="IPR044946">
    <property type="entry name" value="Restrct_endonuc_typeI_TRD_sf"/>
</dbReference>
<dbReference type="SUPFAM" id="SSF53335">
    <property type="entry name" value="S-adenosyl-L-methionine-dependent methyltransferases"/>
    <property type="match status" value="1"/>
</dbReference>
<dbReference type="SUPFAM" id="SSF116734">
    <property type="entry name" value="DNA methylase specificity domain"/>
    <property type="match status" value="1"/>
</dbReference>
<evidence type="ECO:0000256" key="4">
    <source>
        <dbReference type="SAM" id="MobiDB-lite"/>
    </source>
</evidence>
<feature type="region of interest" description="Disordered" evidence="4">
    <location>
        <begin position="1"/>
        <end position="21"/>
    </location>
</feature>
<name>A0ABX1ALM7_9ACTN</name>
<feature type="domain" description="Type I restriction modification DNA specificity" evidence="5">
    <location>
        <begin position="584"/>
        <end position="695"/>
    </location>
</feature>
<evidence type="ECO:0000256" key="1">
    <source>
        <dbReference type="ARBA" id="ARBA00010923"/>
    </source>
</evidence>
<organism evidence="7 8">
    <name type="scientific">Streptomyces spiramenti</name>
    <dbReference type="NCBI Taxonomy" id="2720606"/>
    <lineage>
        <taxon>Bacteria</taxon>
        <taxon>Bacillati</taxon>
        <taxon>Actinomycetota</taxon>
        <taxon>Actinomycetes</taxon>
        <taxon>Kitasatosporales</taxon>
        <taxon>Streptomycetaceae</taxon>
        <taxon>Streptomyces</taxon>
    </lineage>
</organism>
<dbReference type="InterPro" id="IPR003356">
    <property type="entry name" value="DNA_methylase_A-5"/>
</dbReference>
<comment type="similarity">
    <text evidence="1">Belongs to the type-I restriction system S methylase family.</text>
</comment>
<dbReference type="Gene3D" id="3.40.50.150">
    <property type="entry name" value="Vaccinia Virus protein VP39"/>
    <property type="match status" value="1"/>
</dbReference>
<dbReference type="PROSITE" id="PS00092">
    <property type="entry name" value="N6_MTASE"/>
    <property type="match status" value="1"/>
</dbReference>
<keyword evidence="7" id="KW-0808">Transferase</keyword>
<dbReference type="InterPro" id="IPR002052">
    <property type="entry name" value="DNA_methylase_N6_adenine_CS"/>
</dbReference>
<dbReference type="Gene3D" id="3.90.220.20">
    <property type="entry name" value="DNA methylase specificity domains"/>
    <property type="match status" value="1"/>
</dbReference>
<evidence type="ECO:0000259" key="6">
    <source>
        <dbReference type="Pfam" id="PF02384"/>
    </source>
</evidence>
<evidence type="ECO:0000313" key="8">
    <source>
        <dbReference type="Proteomes" id="UP000746503"/>
    </source>
</evidence>
<protein>
    <submittedName>
        <fullName evidence="7">N-6 DNA methylase</fullName>
    </submittedName>
</protein>
<dbReference type="RefSeq" id="WP_167933086.1">
    <property type="nucleotide sequence ID" value="NZ_JAAVJB010000057.1"/>
</dbReference>
<keyword evidence="3" id="KW-0238">DNA-binding</keyword>
<keyword evidence="2" id="KW-0680">Restriction system</keyword>
<dbReference type="InterPro" id="IPR000055">
    <property type="entry name" value="Restrct_endonuc_typeI_TRD"/>
</dbReference>
<dbReference type="PANTHER" id="PTHR42998:SF1">
    <property type="entry name" value="TYPE I RESTRICTION ENZYME HINDI METHYLASE SUBUNIT"/>
    <property type="match status" value="1"/>
</dbReference>
<evidence type="ECO:0000259" key="5">
    <source>
        <dbReference type="Pfam" id="PF01420"/>
    </source>
</evidence>
<gene>
    <name evidence="7" type="ORF">HCJ92_09745</name>
</gene>
<keyword evidence="8" id="KW-1185">Reference proteome</keyword>
<keyword evidence="7" id="KW-0489">Methyltransferase</keyword>
<feature type="domain" description="DNA methylase adenine-specific" evidence="6">
    <location>
        <begin position="157"/>
        <end position="453"/>
    </location>
</feature>
<dbReference type="PANTHER" id="PTHR42998">
    <property type="entry name" value="TYPE I RESTRICTION ENZYME HINDVIIP M PROTEIN-RELATED"/>
    <property type="match status" value="1"/>
</dbReference>
<dbReference type="InterPro" id="IPR052916">
    <property type="entry name" value="Type-I_RE_MTase_Subunit"/>
</dbReference>
<evidence type="ECO:0000256" key="2">
    <source>
        <dbReference type="ARBA" id="ARBA00022747"/>
    </source>
</evidence>
<evidence type="ECO:0000256" key="3">
    <source>
        <dbReference type="ARBA" id="ARBA00023125"/>
    </source>
</evidence>
<dbReference type="GO" id="GO:0032259">
    <property type="term" value="P:methylation"/>
    <property type="evidence" value="ECO:0007669"/>
    <property type="project" value="UniProtKB-KW"/>
</dbReference>
<dbReference type="GO" id="GO:0008168">
    <property type="term" value="F:methyltransferase activity"/>
    <property type="evidence" value="ECO:0007669"/>
    <property type="project" value="UniProtKB-KW"/>
</dbReference>